<dbReference type="EMBL" id="JAAGAX010000003">
    <property type="protein sequence ID" value="KAF2319880.1"/>
    <property type="molecule type" value="Genomic_DNA"/>
</dbReference>
<evidence type="ECO:0000259" key="2">
    <source>
        <dbReference type="Pfam" id="PF24626"/>
    </source>
</evidence>
<accession>A0A6A6N2J3</accession>
<dbReference type="InterPro" id="IPR016197">
    <property type="entry name" value="Chromo-like_dom_sf"/>
</dbReference>
<sequence>MEDVGVLEFANLSLDKPELESVLFDENATTSMEKEKEKDSEVEEMPPPRLLSYCPGHLNLDAVDNALQLRVQLLGSLRANLLRAQQKMKSQYDAHRRDVQFNEGDKVLLKLQPHRQLSVAERRHQKLLPKFHGPYTVVQLIGKMAYKLDLPPSTKIHPVFHVSNLKKFNDGQGDIGFEFPPYSSDQLQCKPLAILDNHVRAGQVEILVHWQHTSPADASWENACHLQKEFPNFVLEDKHVEMGGSKNFSFILFSSIVGGCTSISLFSVV</sequence>
<reference evidence="3 4" key="1">
    <citation type="journal article" date="2020" name="Mol. Plant">
        <title>The Chromosome-Based Rubber Tree Genome Provides New Insights into Spurge Genome Evolution and Rubber Biosynthesis.</title>
        <authorList>
            <person name="Liu J."/>
            <person name="Shi C."/>
            <person name="Shi C.C."/>
            <person name="Li W."/>
            <person name="Zhang Q.J."/>
            <person name="Zhang Y."/>
            <person name="Li K."/>
            <person name="Lu H.F."/>
            <person name="Shi C."/>
            <person name="Zhu S.T."/>
            <person name="Xiao Z.Y."/>
            <person name="Nan H."/>
            <person name="Yue Y."/>
            <person name="Zhu X.G."/>
            <person name="Wu Y."/>
            <person name="Hong X.N."/>
            <person name="Fan G.Y."/>
            <person name="Tong Y."/>
            <person name="Zhang D."/>
            <person name="Mao C.L."/>
            <person name="Liu Y.L."/>
            <person name="Hao S.J."/>
            <person name="Liu W.Q."/>
            <person name="Lv M.Q."/>
            <person name="Zhang H.B."/>
            <person name="Liu Y."/>
            <person name="Hu-Tang G.R."/>
            <person name="Wang J.P."/>
            <person name="Wang J.H."/>
            <person name="Sun Y.H."/>
            <person name="Ni S.B."/>
            <person name="Chen W.B."/>
            <person name="Zhang X.C."/>
            <person name="Jiao Y.N."/>
            <person name="Eichler E.E."/>
            <person name="Li G.H."/>
            <person name="Liu X."/>
            <person name="Gao L.Z."/>
        </authorList>
    </citation>
    <scope>NUCLEOTIDE SEQUENCE [LARGE SCALE GENOMIC DNA]</scope>
    <source>
        <strain evidence="4">cv. GT1</strain>
        <tissue evidence="3">Leaf</tissue>
    </source>
</reference>
<dbReference type="AlphaFoldDB" id="A0A6A6N2J3"/>
<comment type="caution">
    <text evidence="3">The sequence shown here is derived from an EMBL/GenBank/DDBJ whole genome shotgun (WGS) entry which is preliminary data.</text>
</comment>
<feature type="domain" description="Tf2-1-like SH3-like" evidence="2">
    <location>
        <begin position="104"/>
        <end position="168"/>
    </location>
</feature>
<organism evidence="3 4">
    <name type="scientific">Hevea brasiliensis</name>
    <name type="common">Para rubber tree</name>
    <name type="synonym">Siphonia brasiliensis</name>
    <dbReference type="NCBI Taxonomy" id="3981"/>
    <lineage>
        <taxon>Eukaryota</taxon>
        <taxon>Viridiplantae</taxon>
        <taxon>Streptophyta</taxon>
        <taxon>Embryophyta</taxon>
        <taxon>Tracheophyta</taxon>
        <taxon>Spermatophyta</taxon>
        <taxon>Magnoliopsida</taxon>
        <taxon>eudicotyledons</taxon>
        <taxon>Gunneridae</taxon>
        <taxon>Pentapetalae</taxon>
        <taxon>rosids</taxon>
        <taxon>fabids</taxon>
        <taxon>Malpighiales</taxon>
        <taxon>Euphorbiaceae</taxon>
        <taxon>Crotonoideae</taxon>
        <taxon>Micrandreae</taxon>
        <taxon>Hevea</taxon>
    </lineage>
</organism>
<dbReference type="Proteomes" id="UP000467840">
    <property type="component" value="Chromosome 10"/>
</dbReference>
<dbReference type="SUPFAM" id="SSF54160">
    <property type="entry name" value="Chromo domain-like"/>
    <property type="match status" value="1"/>
</dbReference>
<dbReference type="PANTHER" id="PTHR46148">
    <property type="entry name" value="CHROMO DOMAIN-CONTAINING PROTEIN"/>
    <property type="match status" value="1"/>
</dbReference>
<name>A0A6A6N2J3_HEVBR</name>
<dbReference type="Pfam" id="PF24626">
    <property type="entry name" value="SH3_Tf2-1"/>
    <property type="match status" value="1"/>
</dbReference>
<proteinExistence type="predicted"/>
<gene>
    <name evidence="3" type="ORF">GH714_019951</name>
</gene>
<evidence type="ECO:0000313" key="3">
    <source>
        <dbReference type="EMBL" id="KAF2319880.1"/>
    </source>
</evidence>
<keyword evidence="4" id="KW-1185">Reference proteome</keyword>
<dbReference type="InterPro" id="IPR056924">
    <property type="entry name" value="SH3_Tf2-1"/>
</dbReference>
<evidence type="ECO:0000256" key="1">
    <source>
        <dbReference type="SAM" id="MobiDB-lite"/>
    </source>
</evidence>
<dbReference type="Gene3D" id="2.40.50.40">
    <property type="match status" value="1"/>
</dbReference>
<dbReference type="PANTHER" id="PTHR46148:SF52">
    <property type="entry name" value="OS04G0603800 PROTEIN"/>
    <property type="match status" value="1"/>
</dbReference>
<protein>
    <recommendedName>
        <fullName evidence="2">Tf2-1-like SH3-like domain-containing protein</fullName>
    </recommendedName>
</protein>
<feature type="region of interest" description="Disordered" evidence="1">
    <location>
        <begin position="24"/>
        <end position="47"/>
    </location>
</feature>
<evidence type="ECO:0000313" key="4">
    <source>
        <dbReference type="Proteomes" id="UP000467840"/>
    </source>
</evidence>